<evidence type="ECO:0000313" key="4">
    <source>
        <dbReference type="Proteomes" id="UP000233837"/>
    </source>
</evidence>
<dbReference type="OrthoDB" id="1884773at2759"/>
<dbReference type="GO" id="GO:0030246">
    <property type="term" value="F:carbohydrate binding"/>
    <property type="evidence" value="ECO:0007669"/>
    <property type="project" value="UniProtKB-KW"/>
</dbReference>
<dbReference type="InterPro" id="IPR036426">
    <property type="entry name" value="Bulb-type_lectin_dom_sf"/>
</dbReference>
<organism evidence="3 4">
    <name type="scientific">Dendrobium catenatum</name>
    <dbReference type="NCBI Taxonomy" id="906689"/>
    <lineage>
        <taxon>Eukaryota</taxon>
        <taxon>Viridiplantae</taxon>
        <taxon>Streptophyta</taxon>
        <taxon>Embryophyta</taxon>
        <taxon>Tracheophyta</taxon>
        <taxon>Spermatophyta</taxon>
        <taxon>Magnoliopsida</taxon>
        <taxon>Liliopsida</taxon>
        <taxon>Asparagales</taxon>
        <taxon>Orchidaceae</taxon>
        <taxon>Epidendroideae</taxon>
        <taxon>Malaxideae</taxon>
        <taxon>Dendrobiinae</taxon>
        <taxon>Dendrobium</taxon>
    </lineage>
</organism>
<reference evidence="3 4" key="1">
    <citation type="journal article" date="2016" name="Sci. Rep.">
        <title>The Dendrobium catenatum Lindl. genome sequence provides insights into polysaccharide synthase, floral development and adaptive evolution.</title>
        <authorList>
            <person name="Zhang G.Q."/>
            <person name="Xu Q."/>
            <person name="Bian C."/>
            <person name="Tsai W.C."/>
            <person name="Yeh C.M."/>
            <person name="Liu K.W."/>
            <person name="Yoshida K."/>
            <person name="Zhang L.S."/>
            <person name="Chang S.B."/>
            <person name="Chen F."/>
            <person name="Shi Y."/>
            <person name="Su Y.Y."/>
            <person name="Zhang Y.Q."/>
            <person name="Chen L.J."/>
            <person name="Yin Y."/>
            <person name="Lin M."/>
            <person name="Huang H."/>
            <person name="Deng H."/>
            <person name="Wang Z.W."/>
            <person name="Zhu S.L."/>
            <person name="Zhao X."/>
            <person name="Deng C."/>
            <person name="Niu S.C."/>
            <person name="Huang J."/>
            <person name="Wang M."/>
            <person name="Liu G.H."/>
            <person name="Yang H.J."/>
            <person name="Xiao X.J."/>
            <person name="Hsiao Y.Y."/>
            <person name="Wu W.L."/>
            <person name="Chen Y.Y."/>
            <person name="Mitsuda N."/>
            <person name="Ohme-Takagi M."/>
            <person name="Luo Y.B."/>
            <person name="Van de Peer Y."/>
            <person name="Liu Z.J."/>
        </authorList>
    </citation>
    <scope>NUCLEOTIDE SEQUENCE [LARGE SCALE GENOMIC DNA]</scope>
    <source>
        <tissue evidence="3">The whole plant</tissue>
    </source>
</reference>
<dbReference type="PROSITE" id="PS50927">
    <property type="entry name" value="BULB_LECTIN"/>
    <property type="match status" value="1"/>
</dbReference>
<keyword evidence="1" id="KW-0732">Signal</keyword>
<dbReference type="Proteomes" id="UP000233837">
    <property type="component" value="Unassembled WGS sequence"/>
</dbReference>
<feature type="domain" description="Bulb-type lectin" evidence="2">
    <location>
        <begin position="33"/>
        <end position="146"/>
    </location>
</feature>
<dbReference type="SMART" id="SM00108">
    <property type="entry name" value="B_lectin"/>
    <property type="match status" value="1"/>
</dbReference>
<evidence type="ECO:0000256" key="1">
    <source>
        <dbReference type="SAM" id="SignalP"/>
    </source>
</evidence>
<dbReference type="InterPro" id="IPR001480">
    <property type="entry name" value="Bulb-type_lectin_dom"/>
</dbReference>
<dbReference type="Gene3D" id="2.90.10.10">
    <property type="entry name" value="Bulb-type lectin domain"/>
    <property type="match status" value="1"/>
</dbReference>
<keyword evidence="3" id="KW-0430">Lectin</keyword>
<feature type="chain" id="PRO_5014193320" evidence="1">
    <location>
        <begin position="33"/>
        <end position="146"/>
    </location>
</feature>
<dbReference type="EMBL" id="KZ503453">
    <property type="protein sequence ID" value="PKU63991.1"/>
    <property type="molecule type" value="Genomic_DNA"/>
</dbReference>
<accession>A0A2I0VKR2</accession>
<evidence type="ECO:0000313" key="3">
    <source>
        <dbReference type="EMBL" id="PKU63991.1"/>
    </source>
</evidence>
<dbReference type="GO" id="GO:0051707">
    <property type="term" value="P:response to other organism"/>
    <property type="evidence" value="ECO:0007669"/>
    <property type="project" value="UniProtKB-ARBA"/>
</dbReference>
<name>A0A2I0VKR2_9ASPA</name>
<keyword evidence="4" id="KW-1185">Reference proteome</keyword>
<sequence>MASFFSSSSSATILLLLTLSLMTSYLSTLSSAKNRLNTGESLHAFESLSYGQYVLLFRKYCFLFFENGDTKIWKAEGEGLFCTLTMQSDGNLVMHKGTDPNGKVVWASNTYQPNPTNDYYLLVTNQVAIYDGQNNAIWVNGNKVVR</sequence>
<gene>
    <name evidence="3" type="primary">LECASAL</name>
    <name evidence="3" type="ORF">MA16_Dca012577</name>
</gene>
<reference evidence="3 4" key="2">
    <citation type="journal article" date="2017" name="Nature">
        <title>The Apostasia genome and the evolution of orchids.</title>
        <authorList>
            <person name="Zhang G.Q."/>
            <person name="Liu K.W."/>
            <person name="Li Z."/>
            <person name="Lohaus R."/>
            <person name="Hsiao Y.Y."/>
            <person name="Niu S.C."/>
            <person name="Wang J.Y."/>
            <person name="Lin Y.C."/>
            <person name="Xu Q."/>
            <person name="Chen L.J."/>
            <person name="Yoshida K."/>
            <person name="Fujiwara S."/>
            <person name="Wang Z.W."/>
            <person name="Zhang Y.Q."/>
            <person name="Mitsuda N."/>
            <person name="Wang M."/>
            <person name="Liu G.H."/>
            <person name="Pecoraro L."/>
            <person name="Huang H.X."/>
            <person name="Xiao X.J."/>
            <person name="Lin M."/>
            <person name="Wu X.Y."/>
            <person name="Wu W.L."/>
            <person name="Chen Y.Y."/>
            <person name="Chang S.B."/>
            <person name="Sakamoto S."/>
            <person name="Ohme-Takagi M."/>
            <person name="Yagi M."/>
            <person name="Zeng S.J."/>
            <person name="Shen C.Y."/>
            <person name="Yeh C.M."/>
            <person name="Luo Y.B."/>
            <person name="Tsai W.C."/>
            <person name="Van de Peer Y."/>
            <person name="Liu Z.J."/>
        </authorList>
    </citation>
    <scope>NUCLEOTIDE SEQUENCE [LARGE SCALE GENOMIC DNA]</scope>
    <source>
        <tissue evidence="3">The whole plant</tissue>
    </source>
</reference>
<evidence type="ECO:0000259" key="2">
    <source>
        <dbReference type="PROSITE" id="PS50927"/>
    </source>
</evidence>
<dbReference type="SUPFAM" id="SSF51110">
    <property type="entry name" value="alpha-D-mannose-specific plant lectins"/>
    <property type="match status" value="1"/>
</dbReference>
<feature type="signal peptide" evidence="1">
    <location>
        <begin position="1"/>
        <end position="32"/>
    </location>
</feature>
<dbReference type="AlphaFoldDB" id="A0A2I0VKR2"/>
<protein>
    <submittedName>
        <fullName evidence="3">Mannose-specific lectin</fullName>
    </submittedName>
</protein>
<proteinExistence type="predicted"/>